<dbReference type="InterPro" id="IPR001242">
    <property type="entry name" value="Condensation_dom"/>
</dbReference>
<reference evidence="5" key="2">
    <citation type="journal article" date="2024" name="Toxins">
        <title>Genome Sequence Analysis of Native Xenorhabdus Strains Isolated from Entomopathogenic Nematodes in Argentina.</title>
        <authorList>
            <person name="Palma L."/>
            <person name="Frizzo L."/>
            <person name="Kaiser S."/>
            <person name="Berry C."/>
            <person name="Caballero P."/>
            <person name="Bode H.B."/>
            <person name="Del Valle E.E."/>
        </authorList>
    </citation>
    <scope>NUCLEOTIDE SEQUENCE</scope>
    <source>
        <strain evidence="5">M</strain>
    </source>
</reference>
<sequence length="229" mass="25161">NGKLDRRALPAPDQSAVATRAYEAPEGALETTLAQIWQNLLGRTRISRHDHFFELGGHSLMAVSLIEQLRNAGWRLDVRSIFSAPVLTDMAQAVRANQGEATFIVPPNRIPDGSTALTPEMLPLVTLSQAEIDTIVETVAGGAANVQDIYPLAPLQAGILFHHRLQEQGDAYLLHHLIAFDTRARLDDFTAALQAVINRHDILRTAVCWQGLTQPVQVVWRQAPLSVTT</sequence>
<dbReference type="GO" id="GO:0005737">
    <property type="term" value="C:cytoplasm"/>
    <property type="evidence" value="ECO:0007669"/>
    <property type="project" value="TreeGrafter"/>
</dbReference>
<evidence type="ECO:0000256" key="2">
    <source>
        <dbReference type="ARBA" id="ARBA00022450"/>
    </source>
</evidence>
<evidence type="ECO:0000256" key="3">
    <source>
        <dbReference type="ARBA" id="ARBA00022553"/>
    </source>
</evidence>
<dbReference type="GO" id="GO:0003824">
    <property type="term" value="F:catalytic activity"/>
    <property type="evidence" value="ECO:0007669"/>
    <property type="project" value="InterPro"/>
</dbReference>
<dbReference type="InterPro" id="IPR036736">
    <property type="entry name" value="ACP-like_sf"/>
</dbReference>
<feature type="non-terminal residue" evidence="5">
    <location>
        <position position="1"/>
    </location>
</feature>
<protein>
    <submittedName>
        <fullName evidence="5">Non-ribosomal peptide synthetase</fullName>
    </submittedName>
</protein>
<dbReference type="Proteomes" id="UP001193920">
    <property type="component" value="Unassembled WGS sequence"/>
</dbReference>
<dbReference type="GO" id="GO:0031177">
    <property type="term" value="F:phosphopantetheine binding"/>
    <property type="evidence" value="ECO:0007669"/>
    <property type="project" value="TreeGrafter"/>
</dbReference>
<comment type="caution">
    <text evidence="5">The sequence shown here is derived from an EMBL/GenBank/DDBJ whole genome shotgun (WGS) entry which is preliminary data.</text>
</comment>
<keyword evidence="3" id="KW-0597">Phosphoprotein</keyword>
<evidence type="ECO:0000256" key="1">
    <source>
        <dbReference type="ARBA" id="ARBA00001957"/>
    </source>
</evidence>
<dbReference type="Gene3D" id="1.10.1200.10">
    <property type="entry name" value="ACP-like"/>
    <property type="match status" value="1"/>
</dbReference>
<accession>A0AAW3YZQ0</accession>
<dbReference type="AlphaFoldDB" id="A0AAW3YZQ0"/>
<feature type="domain" description="Carrier" evidence="4">
    <location>
        <begin position="24"/>
        <end position="98"/>
    </location>
</feature>
<dbReference type="SUPFAM" id="SSF47336">
    <property type="entry name" value="ACP-like"/>
    <property type="match status" value="1"/>
</dbReference>
<dbReference type="PANTHER" id="PTHR45527">
    <property type="entry name" value="NONRIBOSOMAL PEPTIDE SYNTHETASE"/>
    <property type="match status" value="1"/>
</dbReference>
<keyword evidence="2" id="KW-0596">Phosphopantetheine</keyword>
<proteinExistence type="predicted"/>
<evidence type="ECO:0000313" key="5">
    <source>
        <dbReference type="EMBL" id="MBD2801628.1"/>
    </source>
</evidence>
<dbReference type="PANTHER" id="PTHR45527:SF1">
    <property type="entry name" value="FATTY ACID SYNTHASE"/>
    <property type="match status" value="1"/>
</dbReference>
<feature type="non-terminal residue" evidence="5">
    <location>
        <position position="229"/>
    </location>
</feature>
<dbReference type="EMBL" id="JACXBF010000355">
    <property type="protein sequence ID" value="MBD2801628.1"/>
    <property type="molecule type" value="Genomic_DNA"/>
</dbReference>
<dbReference type="Gene3D" id="3.30.559.10">
    <property type="entry name" value="Chloramphenicol acetyltransferase-like domain"/>
    <property type="match status" value="1"/>
</dbReference>
<reference evidence="5" key="1">
    <citation type="submission" date="2020-09" db="EMBL/GenBank/DDBJ databases">
        <authorList>
            <person name="Palma L."/>
            <person name="Caballero P."/>
            <person name="Berry C."/>
            <person name="Del Valle E."/>
        </authorList>
    </citation>
    <scope>NUCLEOTIDE SEQUENCE</scope>
    <source>
        <strain evidence="5">M</strain>
    </source>
</reference>
<gene>
    <name evidence="5" type="ORF">ID854_14530</name>
</gene>
<dbReference type="GO" id="GO:0043041">
    <property type="term" value="P:amino acid activation for nonribosomal peptide biosynthetic process"/>
    <property type="evidence" value="ECO:0007669"/>
    <property type="project" value="TreeGrafter"/>
</dbReference>
<dbReference type="SUPFAM" id="SSF52777">
    <property type="entry name" value="CoA-dependent acyltransferases"/>
    <property type="match status" value="1"/>
</dbReference>
<dbReference type="InterPro" id="IPR009081">
    <property type="entry name" value="PP-bd_ACP"/>
</dbReference>
<dbReference type="RefSeq" id="WP_323869291.1">
    <property type="nucleotide sequence ID" value="NZ_JACXBF010000355.1"/>
</dbReference>
<dbReference type="PROSITE" id="PS50075">
    <property type="entry name" value="CARRIER"/>
    <property type="match status" value="1"/>
</dbReference>
<dbReference type="InterPro" id="IPR023213">
    <property type="entry name" value="CAT-like_dom_sf"/>
</dbReference>
<name>A0AAW3YZQ0_9GAMM</name>
<comment type="cofactor">
    <cofactor evidence="1">
        <name>pantetheine 4'-phosphate</name>
        <dbReference type="ChEBI" id="CHEBI:47942"/>
    </cofactor>
</comment>
<organism evidence="5">
    <name type="scientific">Xenorhabdus szentirmaii</name>
    <dbReference type="NCBI Taxonomy" id="290112"/>
    <lineage>
        <taxon>Bacteria</taxon>
        <taxon>Pseudomonadati</taxon>
        <taxon>Pseudomonadota</taxon>
        <taxon>Gammaproteobacteria</taxon>
        <taxon>Enterobacterales</taxon>
        <taxon>Morganellaceae</taxon>
        <taxon>Xenorhabdus</taxon>
    </lineage>
</organism>
<dbReference type="Pfam" id="PF00668">
    <property type="entry name" value="Condensation"/>
    <property type="match status" value="1"/>
</dbReference>
<dbReference type="FunFam" id="1.10.1200.10:FF:000005">
    <property type="entry name" value="Nonribosomal peptide synthetase 1"/>
    <property type="match status" value="1"/>
</dbReference>
<dbReference type="GO" id="GO:0044550">
    <property type="term" value="P:secondary metabolite biosynthetic process"/>
    <property type="evidence" value="ECO:0007669"/>
    <property type="project" value="TreeGrafter"/>
</dbReference>
<dbReference type="Pfam" id="PF00550">
    <property type="entry name" value="PP-binding"/>
    <property type="match status" value="1"/>
</dbReference>
<evidence type="ECO:0000259" key="4">
    <source>
        <dbReference type="PROSITE" id="PS50075"/>
    </source>
</evidence>